<keyword evidence="4" id="KW-1185">Reference proteome</keyword>
<organism evidence="1 3">
    <name type="scientific">Brevibacillus composti</name>
    <dbReference type="NCBI Taxonomy" id="2796470"/>
    <lineage>
        <taxon>Bacteria</taxon>
        <taxon>Bacillati</taxon>
        <taxon>Bacillota</taxon>
        <taxon>Bacilli</taxon>
        <taxon>Bacillales</taxon>
        <taxon>Paenibacillaceae</taxon>
        <taxon>Brevibacillus</taxon>
    </lineage>
</organism>
<evidence type="ECO:0000313" key="3">
    <source>
        <dbReference type="Proteomes" id="UP000595847"/>
    </source>
</evidence>
<reference evidence="1 3" key="1">
    <citation type="submission" date="2020-12" db="EMBL/GenBank/DDBJ databases">
        <title>strain FJAT-54423T represents a novel species of the genus Brevibacillus.</title>
        <authorList>
            <person name="Tang R."/>
        </authorList>
    </citation>
    <scope>NUCLEOTIDE SEQUENCE [LARGE SCALE GENOMIC DNA]</scope>
    <source>
        <strain evidence="1 3">FJAT-54423</strain>
    </source>
</reference>
<dbReference type="RefSeq" id="WP_198826764.1">
    <property type="nucleotide sequence ID" value="NZ_CP066308.1"/>
</dbReference>
<dbReference type="Proteomes" id="UP000595847">
    <property type="component" value="Chromosome"/>
</dbReference>
<proteinExistence type="predicted"/>
<gene>
    <name evidence="1" type="ORF">JD108_14560</name>
    <name evidence="2" type="ORF">KDJ56_14505</name>
</gene>
<dbReference type="Proteomes" id="UP000677234">
    <property type="component" value="Chromosome"/>
</dbReference>
<dbReference type="KEGG" id="bcop:JD108_14560"/>
<protein>
    <submittedName>
        <fullName evidence="1">Uncharacterized protein</fullName>
    </submittedName>
</protein>
<dbReference type="AlphaFoldDB" id="A0A7T5EIC4"/>
<evidence type="ECO:0000313" key="4">
    <source>
        <dbReference type="Proteomes" id="UP000677234"/>
    </source>
</evidence>
<dbReference type="EMBL" id="CP073708">
    <property type="protein sequence ID" value="QUO40212.1"/>
    <property type="molecule type" value="Genomic_DNA"/>
</dbReference>
<accession>A0A7T5EIC4</accession>
<name>A0A7T5EIC4_9BACL</name>
<dbReference type="EMBL" id="CP066308">
    <property type="protein sequence ID" value="QQE73134.1"/>
    <property type="molecule type" value="Genomic_DNA"/>
</dbReference>
<evidence type="ECO:0000313" key="1">
    <source>
        <dbReference type="EMBL" id="QQE73134.1"/>
    </source>
</evidence>
<sequence length="72" mass="8933">MESRGKTYHCCATCIHFRVEKREKGVIYRCSRLRYETKPSYQFHCWEPKEQVRRLMEKETDPIFSKNMRLMR</sequence>
<reference evidence="2" key="2">
    <citation type="submission" date="2021-04" db="EMBL/GenBank/DDBJ databases">
        <title>Brevibacillus composti FJAT-54423, complete genome.</title>
        <authorList>
            <person name="Tang R."/>
        </authorList>
    </citation>
    <scope>NUCLEOTIDE SEQUENCE</scope>
    <source>
        <strain evidence="2">FJAT-54424</strain>
    </source>
</reference>
<evidence type="ECO:0000313" key="2">
    <source>
        <dbReference type="EMBL" id="QUO40212.1"/>
    </source>
</evidence>